<feature type="transmembrane region" description="Helical" evidence="1">
    <location>
        <begin position="171"/>
        <end position="196"/>
    </location>
</feature>
<evidence type="ECO:0008006" key="4">
    <source>
        <dbReference type="Google" id="ProtNLM"/>
    </source>
</evidence>
<keyword evidence="1" id="KW-0812">Transmembrane</keyword>
<protein>
    <recommendedName>
        <fullName evidence="4">Phage tail tape measure protein</fullName>
    </recommendedName>
</protein>
<keyword evidence="3" id="KW-1185">Reference proteome</keyword>
<feature type="transmembrane region" description="Helical" evidence="1">
    <location>
        <begin position="545"/>
        <end position="563"/>
    </location>
</feature>
<evidence type="ECO:0000313" key="3">
    <source>
        <dbReference type="Proteomes" id="UP001500618"/>
    </source>
</evidence>
<feature type="transmembrane region" description="Helical" evidence="1">
    <location>
        <begin position="569"/>
        <end position="588"/>
    </location>
</feature>
<feature type="transmembrane region" description="Helical" evidence="1">
    <location>
        <begin position="202"/>
        <end position="223"/>
    </location>
</feature>
<feature type="transmembrane region" description="Helical" evidence="1">
    <location>
        <begin position="627"/>
        <end position="647"/>
    </location>
</feature>
<gene>
    <name evidence="2" type="ORF">GCM10009765_71920</name>
</gene>
<evidence type="ECO:0000256" key="1">
    <source>
        <dbReference type="SAM" id="Phobius"/>
    </source>
</evidence>
<organism evidence="2 3">
    <name type="scientific">Fodinicola feengrottensis</name>
    <dbReference type="NCBI Taxonomy" id="435914"/>
    <lineage>
        <taxon>Bacteria</taxon>
        <taxon>Bacillati</taxon>
        <taxon>Actinomycetota</taxon>
        <taxon>Actinomycetes</taxon>
        <taxon>Mycobacteriales</taxon>
        <taxon>Fodinicola</taxon>
    </lineage>
</organism>
<keyword evidence="1" id="KW-1133">Transmembrane helix</keyword>
<sequence length="844" mass="87448">MSNTIADAFIGLNFDTSKLADQARLAVAGIRDLTVNVGGDLTRLRDQVRAFTETVTVNVDGDLTRLRDKVRAESATLSDIKVGVKFEVDNTSVADVRAQAFILREYLRSLFDNIPIRFDLSGLNLGAVISQLLIIQGLLGSLGTPPPGGGGAGAVGSVGALGNIQTIAAQLAYWMGLVPVVIASVSLLAAVITSLAGATASALPGLLAMAPAMLGLVGVMVAVQIGTQGIDQAFGALAKGDMKAFDQALKNLAPSARAFMLEVKALWPQLQSLQQAVQQQLFQGFSDWLKDAAQNLLPTVRRGLVDMAGVANLAGTTILSALSLPATKDDLSTAITNITRGFRAIAGDAGNLVVIFVRIAAVASGPLSIALQAIGRGLSDFTASLSRASSDGSLEKMISSAMQRFSELWQILEQVGSMIWSIVQGADAGGASFKPLLDMFTHWAQQLASPAGQAALKQMFQNAQEAFQKIAPLLGSLGDILGKVWVFVVAMAPTFADWAAKLEPVVKFIGQLIEQLMPFAPIIAGVVLVVLAAFITILGVLAAALVLPLVPIGLLIAGVIWLVANWNAAWAAVGQFFVGVWNNIASFFTGLWNNVVAWFTSTLASVGAFWVRVWANVSSFFTGIWDGIVSFVSGAINRVLAAINYLAQVPGRVSSWFQGVLSGIVSAFNSAVAFVASIPGRILAALGNLGNMLFNAGRSIINGLVNGIQSAVGDVTNAVSNVLSAARNLLPFSPAKEGPFSGKGWTLYSGQSITSALADGMLSQLGTVRDAALSVTNAAYISPSFAGSPSASGPGGGFSATAGSSSTVADLLRQLIAATREVGPQVGVAVNGAGRSLAQAGRGI</sequence>
<feature type="transmembrane region" description="Helical" evidence="1">
    <location>
        <begin position="595"/>
        <end position="615"/>
    </location>
</feature>
<name>A0ABN2IV41_9ACTN</name>
<feature type="transmembrane region" description="Helical" evidence="1">
    <location>
        <begin position="659"/>
        <end position="678"/>
    </location>
</feature>
<proteinExistence type="predicted"/>
<evidence type="ECO:0000313" key="2">
    <source>
        <dbReference type="EMBL" id="GAA1712450.1"/>
    </source>
</evidence>
<dbReference type="RefSeq" id="WP_344314587.1">
    <property type="nucleotide sequence ID" value="NZ_BAAANY010000038.1"/>
</dbReference>
<keyword evidence="1" id="KW-0472">Membrane</keyword>
<feature type="transmembrane region" description="Helical" evidence="1">
    <location>
        <begin position="516"/>
        <end position="538"/>
    </location>
</feature>
<dbReference type="Proteomes" id="UP001500618">
    <property type="component" value="Unassembled WGS sequence"/>
</dbReference>
<reference evidence="2 3" key="1">
    <citation type="journal article" date="2019" name="Int. J. Syst. Evol. Microbiol.">
        <title>The Global Catalogue of Microorganisms (GCM) 10K type strain sequencing project: providing services to taxonomists for standard genome sequencing and annotation.</title>
        <authorList>
            <consortium name="The Broad Institute Genomics Platform"/>
            <consortium name="The Broad Institute Genome Sequencing Center for Infectious Disease"/>
            <person name="Wu L."/>
            <person name="Ma J."/>
        </authorList>
    </citation>
    <scope>NUCLEOTIDE SEQUENCE [LARGE SCALE GENOMIC DNA]</scope>
    <source>
        <strain evidence="2 3">JCM 14718</strain>
    </source>
</reference>
<comment type="caution">
    <text evidence="2">The sequence shown here is derived from an EMBL/GenBank/DDBJ whole genome shotgun (WGS) entry which is preliminary data.</text>
</comment>
<accession>A0ABN2IV41</accession>
<dbReference type="EMBL" id="BAAANY010000038">
    <property type="protein sequence ID" value="GAA1712450.1"/>
    <property type="molecule type" value="Genomic_DNA"/>
</dbReference>
<feature type="transmembrane region" description="Helical" evidence="1">
    <location>
        <begin position="473"/>
        <end position="496"/>
    </location>
</feature>